<dbReference type="InterPro" id="IPR000101">
    <property type="entry name" value="GGT_peptidase"/>
</dbReference>
<dbReference type="AlphaFoldDB" id="A0A0W8FW25"/>
<dbReference type="PANTHER" id="PTHR43199">
    <property type="entry name" value="GLUTATHIONE HYDROLASE"/>
    <property type="match status" value="1"/>
</dbReference>
<dbReference type="PANTHER" id="PTHR43199:SF1">
    <property type="entry name" value="GLUTATHIONE HYDROLASE PROENZYME"/>
    <property type="match status" value="1"/>
</dbReference>
<reference evidence="5" key="1">
    <citation type="journal article" date="2015" name="Proc. Natl. Acad. Sci. U.S.A.">
        <title>Networks of energetic and metabolic interactions define dynamics in microbial communities.</title>
        <authorList>
            <person name="Embree M."/>
            <person name="Liu J.K."/>
            <person name="Al-Bassam M.M."/>
            <person name="Zengler K."/>
        </authorList>
    </citation>
    <scope>NUCLEOTIDE SEQUENCE</scope>
</reference>
<sequence length="562" mass="61770">MTQRLTYSSIIFLILLFSSQLFASGELVYSQNGMVVSASELASEVGVNILKQGGNAVDAAVAAGFALAVTYPAAGNIGGGGFMIIHLNGHNTTIDFREVAPHAATEQMLLDEEGNYDTKRSLHQWTSIGIPGSVAGLVYALEKYGTMNLSAVIQPAIDLAENGFVLDYWLVESINKFHSSFVSIESSKNIFTDNGDSLKMNFLFVQKDLANTLKLIRDNGKDGFYKGIIADIFVEQSGKNNGLISYDDLENYEAIEREPILSNYKEYQIIGMPPPSAGGIGIAQTLAVLEKYNFTKEQWASSEYIHTISEILKYVFADRAVFIGDSDFHEVPIDYLLSENHFNDIYSKIGETATSSLEIHNIEYIPSGKTETTHYSVIDKDGNAVSTTVSLNSSYGNKIVLDGTGFLLNNHMDDFTAKVGVENQFGIVGSEANKIVPGKRMLSTMSPTIVLNDNKPFLIVGSPGGSTIITSVLQVIINVLDFKMNIRDAINASRFHHQWLPDEIVFESYGMTEDVKLDLINRGHKLKEISILGRVEGILYNKQNNLFWGSSDKRGFGKAVGY</sequence>
<dbReference type="InterPro" id="IPR029055">
    <property type="entry name" value="Ntn_hydrolases_N"/>
</dbReference>
<dbReference type="InterPro" id="IPR051792">
    <property type="entry name" value="GGT_bact"/>
</dbReference>
<dbReference type="EC" id="2.3.2.2" evidence="5"/>
<dbReference type="Pfam" id="PF01019">
    <property type="entry name" value="G_glu_transpept"/>
    <property type="match status" value="1"/>
</dbReference>
<dbReference type="InterPro" id="IPR043138">
    <property type="entry name" value="GGT_lsub"/>
</dbReference>
<keyword evidence="4 5" id="KW-0012">Acyltransferase</keyword>
<dbReference type="GO" id="GO:0006751">
    <property type="term" value="P:glutathione catabolic process"/>
    <property type="evidence" value="ECO:0007669"/>
    <property type="project" value="InterPro"/>
</dbReference>
<dbReference type="GO" id="GO:0103068">
    <property type="term" value="F:leukotriene C4 gamma-glutamyl transferase activity"/>
    <property type="evidence" value="ECO:0007669"/>
    <property type="project" value="UniProtKB-EC"/>
</dbReference>
<gene>
    <name evidence="5" type="ORF">ASZ90_005148</name>
</gene>
<evidence type="ECO:0000256" key="2">
    <source>
        <dbReference type="ARBA" id="ARBA00022801"/>
    </source>
</evidence>
<dbReference type="PRINTS" id="PR01210">
    <property type="entry name" value="GGTRANSPTASE"/>
</dbReference>
<evidence type="ECO:0000256" key="3">
    <source>
        <dbReference type="ARBA" id="ARBA00023145"/>
    </source>
</evidence>
<keyword evidence="3" id="KW-0865">Zymogen</keyword>
<dbReference type="NCBIfam" id="TIGR00066">
    <property type="entry name" value="g_glut_trans"/>
    <property type="match status" value="1"/>
</dbReference>
<protein>
    <submittedName>
        <fullName evidence="5">Gamma-glutamyltranspeptidase</fullName>
        <ecNumber evidence="5">2.3.2.2</ecNumber>
    </submittedName>
</protein>
<name>A0A0W8FW25_9ZZZZ</name>
<evidence type="ECO:0000256" key="4">
    <source>
        <dbReference type="ARBA" id="ARBA00023315"/>
    </source>
</evidence>
<dbReference type="EMBL" id="LNQE01000780">
    <property type="protein sequence ID" value="KUG25036.1"/>
    <property type="molecule type" value="Genomic_DNA"/>
</dbReference>
<accession>A0A0W8FW25</accession>
<organism evidence="5">
    <name type="scientific">hydrocarbon metagenome</name>
    <dbReference type="NCBI Taxonomy" id="938273"/>
    <lineage>
        <taxon>unclassified sequences</taxon>
        <taxon>metagenomes</taxon>
        <taxon>ecological metagenomes</taxon>
    </lineage>
</organism>
<dbReference type="GO" id="GO:0036374">
    <property type="term" value="F:glutathione hydrolase activity"/>
    <property type="evidence" value="ECO:0007669"/>
    <property type="project" value="InterPro"/>
</dbReference>
<proteinExistence type="predicted"/>
<dbReference type="InterPro" id="IPR043137">
    <property type="entry name" value="GGT_ssub_C"/>
</dbReference>
<keyword evidence="1 5" id="KW-0808">Transferase</keyword>
<keyword evidence="2" id="KW-0378">Hydrolase</keyword>
<dbReference type="Gene3D" id="1.10.246.130">
    <property type="match status" value="1"/>
</dbReference>
<dbReference type="SUPFAM" id="SSF56235">
    <property type="entry name" value="N-terminal nucleophile aminohydrolases (Ntn hydrolases)"/>
    <property type="match status" value="1"/>
</dbReference>
<comment type="caution">
    <text evidence="5">The sequence shown here is derived from an EMBL/GenBank/DDBJ whole genome shotgun (WGS) entry which is preliminary data.</text>
</comment>
<evidence type="ECO:0000256" key="1">
    <source>
        <dbReference type="ARBA" id="ARBA00022679"/>
    </source>
</evidence>
<dbReference type="Gene3D" id="3.60.20.40">
    <property type="match status" value="1"/>
</dbReference>
<evidence type="ECO:0000313" key="5">
    <source>
        <dbReference type="EMBL" id="KUG25036.1"/>
    </source>
</evidence>